<proteinExistence type="predicted"/>
<evidence type="ECO:0000313" key="3">
    <source>
        <dbReference type="Proteomes" id="UP000245866"/>
    </source>
</evidence>
<feature type="region of interest" description="Disordered" evidence="1">
    <location>
        <begin position="126"/>
        <end position="163"/>
    </location>
</feature>
<accession>A0A317GI99</accession>
<dbReference type="EMBL" id="QGHS01000031">
    <property type="protein sequence ID" value="PWT47924.1"/>
    <property type="molecule type" value="Genomic_DNA"/>
</dbReference>
<evidence type="ECO:0000256" key="1">
    <source>
        <dbReference type="SAM" id="MobiDB-lite"/>
    </source>
</evidence>
<comment type="caution">
    <text evidence="2">The sequence shown here is derived from an EMBL/GenBank/DDBJ whole genome shotgun (WGS) entry which is preliminary data.</text>
</comment>
<sequence>MSAINMDLDKRFNFNFKKKVTIGGKTYNVVFNDAMDQALLDLQVEMQDFYDRQTKKTDEFEEMTVDQRKKYLANQYKQVVHDAEETLDEVLGVQGAGKAIYKYYDEQSYALFKTIQVLREEKEKLDGTAKEQQRQKHQARIAQYTGQKERVKANANTNKKRSK</sequence>
<protein>
    <submittedName>
        <fullName evidence="2">Uncharacterized protein</fullName>
    </submittedName>
</protein>
<organism evidence="2 3">
    <name type="scientific">Limosilactobacillus reuteri</name>
    <name type="common">Lactobacillus reuteri</name>
    <dbReference type="NCBI Taxonomy" id="1598"/>
    <lineage>
        <taxon>Bacteria</taxon>
        <taxon>Bacillati</taxon>
        <taxon>Bacillota</taxon>
        <taxon>Bacilli</taxon>
        <taxon>Lactobacillales</taxon>
        <taxon>Lactobacillaceae</taxon>
        <taxon>Limosilactobacillus</taxon>
    </lineage>
</organism>
<gene>
    <name evidence="2" type="ORF">DKZ23_03800</name>
</gene>
<reference evidence="2 3" key="1">
    <citation type="journal article" date="2018" name="Front. Microbiol.">
        <title>Comparative Genomics of the Herbivore Gut Symbiont Lactobacillus reuteri Reveals Genetic Diversity and Lifestyle Adaptation.</title>
        <authorList>
            <person name="Zhao J."/>
        </authorList>
    </citation>
    <scope>NUCLEOTIDE SEQUENCE [LARGE SCALE GENOMIC DNA]</scope>
    <source>
        <strain evidence="2 3">LR12</strain>
    </source>
</reference>
<name>A0A317GI99_LIMRT</name>
<evidence type="ECO:0000313" key="2">
    <source>
        <dbReference type="EMBL" id="PWT47924.1"/>
    </source>
</evidence>
<dbReference type="Proteomes" id="UP000245866">
    <property type="component" value="Unassembled WGS sequence"/>
</dbReference>
<dbReference type="RefSeq" id="WP_134907175.1">
    <property type="nucleotide sequence ID" value="NZ_JAJAOX010000235.1"/>
</dbReference>
<dbReference type="AlphaFoldDB" id="A0A317GI99"/>